<protein>
    <recommendedName>
        <fullName evidence="3">Lipoprotein</fullName>
    </recommendedName>
</protein>
<gene>
    <name evidence="1" type="ORF">roselon_03154</name>
</gene>
<dbReference type="Proteomes" id="UP000019593">
    <property type="component" value="Chromosome"/>
</dbReference>
<proteinExistence type="predicted"/>
<dbReference type="RefSeq" id="WP_038651733.1">
    <property type="nucleotide sequence ID" value="NZ_CP004372.1"/>
</dbReference>
<keyword evidence="2" id="KW-1185">Reference proteome</keyword>
<evidence type="ECO:0000313" key="2">
    <source>
        <dbReference type="Proteomes" id="UP000019593"/>
    </source>
</evidence>
<accession>W8S902</accession>
<dbReference type="EMBL" id="CP004372">
    <property type="protein sequence ID" value="AHM05421.1"/>
    <property type="molecule type" value="Genomic_DNA"/>
</dbReference>
<dbReference type="eggNOG" id="ENOG5032YYC">
    <property type="taxonomic scope" value="Bacteria"/>
</dbReference>
<dbReference type="STRING" id="1294273.roselon_03154"/>
<dbReference type="OrthoDB" id="7773807at2"/>
<dbReference type="AlphaFoldDB" id="W8S902"/>
<dbReference type="PROSITE" id="PS51257">
    <property type="entry name" value="PROKAR_LIPOPROTEIN"/>
    <property type="match status" value="1"/>
</dbReference>
<dbReference type="KEGG" id="red:roselon_03154"/>
<name>W8S902_9RHOB</name>
<organism evidence="1 2">
    <name type="scientific">Roseicyclus elongatus DSM 19469</name>
    <dbReference type="NCBI Taxonomy" id="1294273"/>
    <lineage>
        <taxon>Bacteria</taxon>
        <taxon>Pseudomonadati</taxon>
        <taxon>Pseudomonadota</taxon>
        <taxon>Alphaproteobacteria</taxon>
        <taxon>Rhodobacterales</taxon>
        <taxon>Roseobacteraceae</taxon>
        <taxon>Roseicyclus</taxon>
    </lineage>
</organism>
<dbReference type="HOGENOM" id="CLU_135047_0_0_5"/>
<sequence>MPRALVALSLILTLAACDSRLNPMTWFGGDREERVRVVETEVDPADPRPLVAEVAALSVEGTSSGAILRATGIVPTQGYWQADLVPAGREDGTLIFEFRAAPPLTQQPQGAPATREIVAATALGRGDLEGVRTILVIGQANRRSVSRR</sequence>
<evidence type="ECO:0000313" key="1">
    <source>
        <dbReference type="EMBL" id="AHM05421.1"/>
    </source>
</evidence>
<evidence type="ECO:0008006" key="3">
    <source>
        <dbReference type="Google" id="ProtNLM"/>
    </source>
</evidence>
<reference evidence="1 2" key="1">
    <citation type="submission" date="2013-03" db="EMBL/GenBank/DDBJ databases">
        <authorList>
            <person name="Fiebig A."/>
            <person name="Goeker M."/>
            <person name="Klenk H.-P.P."/>
        </authorList>
    </citation>
    <scope>NUCLEOTIDE SEQUENCE [LARGE SCALE GENOMIC DNA]</scope>
    <source>
        <strain evidence="2">DSM 19469</strain>
    </source>
</reference>